<feature type="signal peptide" evidence="2">
    <location>
        <begin position="1"/>
        <end position="30"/>
    </location>
</feature>
<evidence type="ECO:0000313" key="3">
    <source>
        <dbReference type="EMBL" id="GCD47800.1"/>
    </source>
</evidence>
<dbReference type="PANTHER" id="PTHR15462:SF19">
    <property type="entry name" value="PEPTIDASE S1 DOMAIN-CONTAINING PROTEIN"/>
    <property type="match status" value="1"/>
</dbReference>
<dbReference type="InterPro" id="IPR043504">
    <property type="entry name" value="Peptidase_S1_PA_chymotrypsin"/>
</dbReference>
<dbReference type="InterPro" id="IPR009003">
    <property type="entry name" value="Peptidase_S1_PA"/>
</dbReference>
<sequence>MRVAPALPRTLAALALAVVPALGTALPATAAAPDVTDTVTYTAQERRAALAHWTPARMKEVGSAVDLGPTGPLAKKWTGAPVKSVGRLFFVNQKGDDTYCTATAVESGNRSVVMAAGHCARLPASPDNTYTDLVFVPGYDKGARPYGVFPVRASVTPRSWAQDGENDIAAFTVDPVGGRTLTDTVGGQPVAFGRPAGGRITAFGYPATRPQRGEELLYCAGPSKAEPRQEWSVPCDMSGGASGGPWLAGFDPRTGLGTLVSVNSHGDALDHSTAMYGPVLGATAQQVHDRAQRA</sequence>
<name>A0A401WEU1_STREY</name>
<keyword evidence="4" id="KW-1185">Reference proteome</keyword>
<dbReference type="Proteomes" id="UP000286746">
    <property type="component" value="Unassembled WGS sequence"/>
</dbReference>
<organism evidence="3 4">
    <name type="scientific">Streptomyces paromomycinus</name>
    <name type="common">Streptomyces rimosus subsp. paromomycinus</name>
    <dbReference type="NCBI Taxonomy" id="92743"/>
    <lineage>
        <taxon>Bacteria</taxon>
        <taxon>Bacillati</taxon>
        <taxon>Actinomycetota</taxon>
        <taxon>Actinomycetes</taxon>
        <taxon>Kitasatosporales</taxon>
        <taxon>Streptomycetaceae</taxon>
        <taxon>Streptomyces</taxon>
    </lineage>
</organism>
<dbReference type="Gene3D" id="2.40.10.10">
    <property type="entry name" value="Trypsin-like serine proteases"/>
    <property type="match status" value="2"/>
</dbReference>
<dbReference type="InterPro" id="IPR050966">
    <property type="entry name" value="Glutamyl_endopeptidase"/>
</dbReference>
<comment type="caution">
    <text evidence="3">The sequence shown here is derived from an EMBL/GenBank/DDBJ whole genome shotgun (WGS) entry which is preliminary data.</text>
</comment>
<accession>A0A401WEU1</accession>
<dbReference type="SUPFAM" id="SSF50494">
    <property type="entry name" value="Trypsin-like serine proteases"/>
    <property type="match status" value="1"/>
</dbReference>
<protein>
    <submittedName>
        <fullName evidence="3">Peptidase</fullName>
    </submittedName>
</protein>
<reference evidence="3 4" key="1">
    <citation type="submission" date="2018-11" db="EMBL/GenBank/DDBJ databases">
        <title>Whole genome sequence of Streptomyces paromomycinus NBRC 15454(T).</title>
        <authorList>
            <person name="Komaki H."/>
            <person name="Tamura T."/>
        </authorList>
    </citation>
    <scope>NUCLEOTIDE SEQUENCE [LARGE SCALE GENOMIC DNA]</scope>
    <source>
        <strain evidence="3 4">NBRC 15454</strain>
    </source>
</reference>
<dbReference type="PANTHER" id="PTHR15462">
    <property type="entry name" value="SERINE PROTEASE"/>
    <property type="match status" value="1"/>
</dbReference>
<evidence type="ECO:0000256" key="1">
    <source>
        <dbReference type="ARBA" id="ARBA00022729"/>
    </source>
</evidence>
<gene>
    <name evidence="3" type="ORF">GKJPGBOP_07594</name>
</gene>
<feature type="chain" id="PRO_5019155040" evidence="2">
    <location>
        <begin position="31"/>
        <end position="294"/>
    </location>
</feature>
<dbReference type="EMBL" id="BHZD01000001">
    <property type="protein sequence ID" value="GCD47800.1"/>
    <property type="molecule type" value="Genomic_DNA"/>
</dbReference>
<dbReference type="AlphaFoldDB" id="A0A401WEU1"/>
<proteinExistence type="predicted"/>
<evidence type="ECO:0000313" key="4">
    <source>
        <dbReference type="Proteomes" id="UP000286746"/>
    </source>
</evidence>
<evidence type="ECO:0000256" key="2">
    <source>
        <dbReference type="SAM" id="SignalP"/>
    </source>
</evidence>
<dbReference type="RefSeq" id="WP_125057833.1">
    <property type="nucleotide sequence ID" value="NZ_BHZD01000001.1"/>
</dbReference>
<keyword evidence="1 2" id="KW-0732">Signal</keyword>